<proteinExistence type="inferred from homology"/>
<dbReference type="RefSeq" id="WP_344150662.1">
    <property type="nucleotide sequence ID" value="NZ_BAAAQR010000004.1"/>
</dbReference>
<evidence type="ECO:0000256" key="1">
    <source>
        <dbReference type="ARBA" id="ARBA00009232"/>
    </source>
</evidence>
<dbReference type="PANTHER" id="PTHR10429:SF0">
    <property type="entry name" value="DNA-3-METHYLADENINE GLYCOSYLASE"/>
    <property type="match status" value="1"/>
</dbReference>
<evidence type="ECO:0000313" key="6">
    <source>
        <dbReference type="EMBL" id="GAA2144968.1"/>
    </source>
</evidence>
<name>A0ABP5LCC6_9ACTN</name>
<dbReference type="EC" id="3.2.2.-" evidence="5"/>
<dbReference type="InterPro" id="IPR003180">
    <property type="entry name" value="MPG"/>
</dbReference>
<dbReference type="SUPFAM" id="SSF50486">
    <property type="entry name" value="FMT C-terminal domain-like"/>
    <property type="match status" value="1"/>
</dbReference>
<keyword evidence="7" id="KW-1185">Reference proteome</keyword>
<evidence type="ECO:0000313" key="7">
    <source>
        <dbReference type="Proteomes" id="UP001501771"/>
    </source>
</evidence>
<evidence type="ECO:0000256" key="2">
    <source>
        <dbReference type="ARBA" id="ARBA00022763"/>
    </source>
</evidence>
<dbReference type="PANTHER" id="PTHR10429">
    <property type="entry name" value="DNA-3-METHYLADENINE GLYCOSYLASE"/>
    <property type="match status" value="1"/>
</dbReference>
<evidence type="ECO:0000256" key="3">
    <source>
        <dbReference type="ARBA" id="ARBA00022801"/>
    </source>
</evidence>
<keyword evidence="4 5" id="KW-0234">DNA repair</keyword>
<reference evidence="7" key="1">
    <citation type="journal article" date="2019" name="Int. J. Syst. Evol. Microbiol.">
        <title>The Global Catalogue of Microorganisms (GCM) 10K type strain sequencing project: providing services to taxonomists for standard genome sequencing and annotation.</title>
        <authorList>
            <consortium name="The Broad Institute Genomics Platform"/>
            <consortium name="The Broad Institute Genome Sequencing Center for Infectious Disease"/>
            <person name="Wu L."/>
            <person name="Ma J."/>
        </authorList>
    </citation>
    <scope>NUCLEOTIDE SEQUENCE [LARGE SCALE GENOMIC DNA]</scope>
    <source>
        <strain evidence="7">JCM 16022</strain>
    </source>
</reference>
<comment type="similarity">
    <text evidence="1 5">Belongs to the DNA glycosylase MPG family.</text>
</comment>
<comment type="caution">
    <text evidence="6">The sequence shown here is derived from an EMBL/GenBank/DDBJ whole genome shotgun (WGS) entry which is preliminary data.</text>
</comment>
<organism evidence="6 7">
    <name type="scientific">Nocardioides koreensis</name>
    <dbReference type="NCBI Taxonomy" id="433651"/>
    <lineage>
        <taxon>Bacteria</taxon>
        <taxon>Bacillati</taxon>
        <taxon>Actinomycetota</taxon>
        <taxon>Actinomycetes</taxon>
        <taxon>Propionibacteriales</taxon>
        <taxon>Nocardioidaceae</taxon>
        <taxon>Nocardioides</taxon>
    </lineage>
</organism>
<dbReference type="NCBIfam" id="TIGR00567">
    <property type="entry name" value="3mg"/>
    <property type="match status" value="1"/>
</dbReference>
<dbReference type="EMBL" id="BAAAQR010000004">
    <property type="protein sequence ID" value="GAA2144968.1"/>
    <property type="molecule type" value="Genomic_DNA"/>
</dbReference>
<dbReference type="Gene3D" id="3.10.300.10">
    <property type="entry name" value="Methylpurine-DNA glycosylase (MPG)"/>
    <property type="match status" value="1"/>
</dbReference>
<dbReference type="Pfam" id="PF02245">
    <property type="entry name" value="Pur_DNA_glyco"/>
    <property type="match status" value="1"/>
</dbReference>
<dbReference type="InterPro" id="IPR036995">
    <property type="entry name" value="MPG_sf"/>
</dbReference>
<dbReference type="NCBIfam" id="NF002003">
    <property type="entry name" value="PRK00802.1-3"/>
    <property type="match status" value="1"/>
</dbReference>
<accession>A0ABP5LCC6</accession>
<evidence type="ECO:0000256" key="5">
    <source>
        <dbReference type="HAMAP-Rule" id="MF_00527"/>
    </source>
</evidence>
<keyword evidence="3 5" id="KW-0378">Hydrolase</keyword>
<gene>
    <name evidence="6" type="ORF">GCM10009844_19230</name>
</gene>
<dbReference type="HAMAP" id="MF_00527">
    <property type="entry name" value="3MGH"/>
    <property type="match status" value="1"/>
</dbReference>
<keyword evidence="2 5" id="KW-0227">DNA damage</keyword>
<evidence type="ECO:0000256" key="4">
    <source>
        <dbReference type="ARBA" id="ARBA00023204"/>
    </source>
</evidence>
<dbReference type="CDD" id="cd00540">
    <property type="entry name" value="AAG"/>
    <property type="match status" value="1"/>
</dbReference>
<protein>
    <recommendedName>
        <fullName evidence="5">Putative 3-methyladenine DNA glycosylase</fullName>
        <ecNumber evidence="5">3.2.2.-</ecNumber>
    </recommendedName>
</protein>
<sequence>MTACSDLRGLLSAPVLEVAPRLLGATLRHGDVVVRLTEVEAYDGPNDPGSHAYRRRTARNATMFGPAGHLYCYFTYGMHVCCNVVCGPEETPSAVLVRAGEVVEGLELARRRRPGASDRDLARGPARLCRALGIGLTHDGADLADGGALTLSLGEPVDEVSTGPRVGLRGAPERPWRFWITGERSVSTYRPAKRL</sequence>
<dbReference type="Proteomes" id="UP001501771">
    <property type="component" value="Unassembled WGS sequence"/>
</dbReference>
<dbReference type="InterPro" id="IPR011034">
    <property type="entry name" value="Formyl_transferase-like_C_sf"/>
</dbReference>